<evidence type="ECO:0000256" key="4">
    <source>
        <dbReference type="ARBA" id="ARBA00022723"/>
    </source>
</evidence>
<feature type="compositionally biased region" description="Basic residues" evidence="8">
    <location>
        <begin position="646"/>
        <end position="659"/>
    </location>
</feature>
<gene>
    <name evidence="10" type="ORF">PoB_002789800</name>
</gene>
<keyword evidence="4" id="KW-0479">Metal-binding</keyword>
<dbReference type="Pfam" id="PF00067">
    <property type="entry name" value="p450"/>
    <property type="match status" value="1"/>
</dbReference>
<keyword evidence="7" id="KW-0503">Monooxygenase</keyword>
<evidence type="ECO:0000256" key="1">
    <source>
        <dbReference type="ARBA" id="ARBA00001971"/>
    </source>
</evidence>
<dbReference type="PANTHER" id="PTHR24292:SF54">
    <property type="entry name" value="CYP9F3-RELATED"/>
    <property type="match status" value="1"/>
</dbReference>
<comment type="cofactor">
    <cofactor evidence="1">
        <name>heme</name>
        <dbReference type="ChEBI" id="CHEBI:30413"/>
    </cofactor>
</comment>
<dbReference type="InterPro" id="IPR036396">
    <property type="entry name" value="Cyt_P450_sf"/>
</dbReference>
<organism evidence="10 11">
    <name type="scientific">Plakobranchus ocellatus</name>
    <dbReference type="NCBI Taxonomy" id="259542"/>
    <lineage>
        <taxon>Eukaryota</taxon>
        <taxon>Metazoa</taxon>
        <taxon>Spiralia</taxon>
        <taxon>Lophotrochozoa</taxon>
        <taxon>Mollusca</taxon>
        <taxon>Gastropoda</taxon>
        <taxon>Heterobranchia</taxon>
        <taxon>Euthyneura</taxon>
        <taxon>Panpulmonata</taxon>
        <taxon>Sacoglossa</taxon>
        <taxon>Placobranchoidea</taxon>
        <taxon>Plakobranchidae</taxon>
        <taxon>Plakobranchus</taxon>
    </lineage>
</organism>
<dbReference type="Proteomes" id="UP000735302">
    <property type="component" value="Unassembled WGS sequence"/>
</dbReference>
<feature type="compositionally biased region" description="Low complexity" evidence="8">
    <location>
        <begin position="439"/>
        <end position="458"/>
    </location>
</feature>
<proteinExistence type="inferred from homology"/>
<evidence type="ECO:0000313" key="10">
    <source>
        <dbReference type="EMBL" id="GFO01393.1"/>
    </source>
</evidence>
<dbReference type="Gene3D" id="3.30.420.10">
    <property type="entry name" value="Ribonuclease H-like superfamily/Ribonuclease H"/>
    <property type="match status" value="1"/>
</dbReference>
<keyword evidence="6" id="KW-0408">Iron</keyword>
<evidence type="ECO:0000256" key="6">
    <source>
        <dbReference type="ARBA" id="ARBA00023004"/>
    </source>
</evidence>
<dbReference type="SUPFAM" id="SSF48264">
    <property type="entry name" value="Cytochrome P450"/>
    <property type="match status" value="1"/>
</dbReference>
<protein>
    <submittedName>
        <fullName evidence="10">Tigger transposable element-derived protein</fullName>
    </submittedName>
</protein>
<dbReference type="Pfam" id="PF03184">
    <property type="entry name" value="DDE_1"/>
    <property type="match status" value="1"/>
</dbReference>
<feature type="compositionally biased region" description="Polar residues" evidence="8">
    <location>
        <begin position="415"/>
        <end position="429"/>
    </location>
</feature>
<dbReference type="Gene3D" id="1.10.630.10">
    <property type="entry name" value="Cytochrome P450"/>
    <property type="match status" value="1"/>
</dbReference>
<dbReference type="GO" id="GO:0004497">
    <property type="term" value="F:monooxygenase activity"/>
    <property type="evidence" value="ECO:0007669"/>
    <property type="project" value="UniProtKB-KW"/>
</dbReference>
<feature type="region of interest" description="Disordered" evidence="8">
    <location>
        <begin position="634"/>
        <end position="666"/>
    </location>
</feature>
<dbReference type="InterPro" id="IPR050476">
    <property type="entry name" value="Insect_CytP450_Detox"/>
</dbReference>
<keyword evidence="3" id="KW-0349">Heme</keyword>
<dbReference type="InterPro" id="IPR036397">
    <property type="entry name" value="RNaseH_sf"/>
</dbReference>
<comment type="caution">
    <text evidence="10">The sequence shown here is derived from an EMBL/GenBank/DDBJ whole genome shotgun (WGS) entry which is preliminary data.</text>
</comment>
<name>A0AAV4A412_9GAST</name>
<feature type="domain" description="DDE-1" evidence="9">
    <location>
        <begin position="220"/>
        <end position="385"/>
    </location>
</feature>
<reference evidence="10 11" key="1">
    <citation type="journal article" date="2021" name="Elife">
        <title>Chloroplast acquisition without the gene transfer in kleptoplastic sea slugs, Plakobranchus ocellatus.</title>
        <authorList>
            <person name="Maeda T."/>
            <person name="Takahashi S."/>
            <person name="Yoshida T."/>
            <person name="Shimamura S."/>
            <person name="Takaki Y."/>
            <person name="Nagai Y."/>
            <person name="Toyoda A."/>
            <person name="Suzuki Y."/>
            <person name="Arimoto A."/>
            <person name="Ishii H."/>
            <person name="Satoh N."/>
            <person name="Nishiyama T."/>
            <person name="Hasebe M."/>
            <person name="Maruyama T."/>
            <person name="Minagawa J."/>
            <person name="Obokata J."/>
            <person name="Shigenobu S."/>
        </authorList>
    </citation>
    <scope>NUCLEOTIDE SEQUENCE [LARGE SCALE GENOMIC DNA]</scope>
</reference>
<sequence>MPRQYKRKTDRGQVNHDAMLDALREVLSGRSVRDVANERGISKSSLHRKCAQYLKSENPEQERFDTNFKKALIFTDKQEKLIASFLERSSLMFYGLSTQEARQLAYETAEMNHLRMPDSWKETCSAGKDWLWGFLRRNPRLSIRTPEATSIARATAFNKSNVESFFDLLETSIKSTNASGFSIFNLDETGFTTVQRQTRVLAPKGHKQVGQITSAERGVLVTTCCIVSASGTALPPVFVFPRKNFKGFMLHGSPEGSLGLAHPSGWMTKENFMKVIQHFVVHAKPTREKPCLLIMDNHESHICLKALEKAKENNVHILTLPPHTSNKTQPLDRSVFGPMKAYFNGAANSWMLRNPGKPISIYNMAEIIGCAWTQTATPRNIQSGFIASGIWPYNRNIFSDIDYLPSSVSDRPYLQPSSASVQTASFQSETPQPSPAPSLTPSSIISSPTSPRPSGITTVAPSGPLGVTALASAPRPSGLTAPTPIPGPSGVTAFAPSPVSSGLTGPTPSPGPSGIIAVAPSGPSGITVPAPSPGPSGLTAPIPSPGPSGLTAPTPSPGPSGITVPAPSPGPSGLTAPTPSPGPSGVVPFTLSPGPSGLTAPTPSPGPSGVDPFTLSPRPSCDATPIAPHIAGFTSPEMFRGYPKAQPRKQSNRGRKRGKAMVATSTPEMKRIAAEEAARNVKASAKIKKTLFVDDSSDSDMDFEITPMDTRSSESEFEDDCVVLHDVKRVDVDDFVLCEFLGKKEGNATYYVAKVVERADSDGDIAVQFYKRHANTQAFQVSPEDVSLFPLSSVKSVLPIPKPQGTTSRTKDLMVFKTNFLGLKINKAVDNLLSNGVDTVGVHLGTMMLITRDLHLIREILVKQFNNFPDRTNFIRTRSHISRGLFFLQGATWKRMRHILSPSFSTSRMKQMNPYIESSAQKLAMVLEACAKEDRLLEAKYTLGQYTSGIIAKTGFGLATDCLGEHDNEFTMHCKSLVKVRGSFGRLLQMILFRVPSLHRFLIQVQ</sequence>
<evidence type="ECO:0000256" key="3">
    <source>
        <dbReference type="ARBA" id="ARBA00022617"/>
    </source>
</evidence>
<evidence type="ECO:0000256" key="5">
    <source>
        <dbReference type="ARBA" id="ARBA00023002"/>
    </source>
</evidence>
<dbReference type="EMBL" id="BLXT01003276">
    <property type="protein sequence ID" value="GFO01393.1"/>
    <property type="molecule type" value="Genomic_DNA"/>
</dbReference>
<evidence type="ECO:0000259" key="9">
    <source>
        <dbReference type="Pfam" id="PF03184"/>
    </source>
</evidence>
<dbReference type="AlphaFoldDB" id="A0AAV4A412"/>
<evidence type="ECO:0000313" key="11">
    <source>
        <dbReference type="Proteomes" id="UP000735302"/>
    </source>
</evidence>
<keyword evidence="5" id="KW-0560">Oxidoreductase</keyword>
<feature type="compositionally biased region" description="Low complexity" evidence="8">
    <location>
        <begin position="496"/>
        <end position="506"/>
    </location>
</feature>
<dbReference type="GO" id="GO:0016705">
    <property type="term" value="F:oxidoreductase activity, acting on paired donors, with incorporation or reduction of molecular oxygen"/>
    <property type="evidence" value="ECO:0007669"/>
    <property type="project" value="InterPro"/>
</dbReference>
<dbReference type="PANTHER" id="PTHR24292">
    <property type="entry name" value="CYTOCHROME P450"/>
    <property type="match status" value="1"/>
</dbReference>
<comment type="similarity">
    <text evidence="2">Belongs to the cytochrome P450 family.</text>
</comment>
<feature type="compositionally biased region" description="Low complexity" evidence="8">
    <location>
        <begin position="571"/>
        <end position="588"/>
    </location>
</feature>
<dbReference type="InterPro" id="IPR004875">
    <property type="entry name" value="DDE_SF_endonuclease_dom"/>
</dbReference>
<evidence type="ECO:0000256" key="2">
    <source>
        <dbReference type="ARBA" id="ARBA00010617"/>
    </source>
</evidence>
<accession>A0AAV4A412</accession>
<dbReference type="GO" id="GO:0003676">
    <property type="term" value="F:nucleic acid binding"/>
    <property type="evidence" value="ECO:0007669"/>
    <property type="project" value="InterPro"/>
</dbReference>
<dbReference type="InterPro" id="IPR001128">
    <property type="entry name" value="Cyt_P450"/>
</dbReference>
<evidence type="ECO:0000256" key="7">
    <source>
        <dbReference type="ARBA" id="ARBA00023033"/>
    </source>
</evidence>
<feature type="region of interest" description="Disordered" evidence="8">
    <location>
        <begin position="412"/>
        <end position="617"/>
    </location>
</feature>
<keyword evidence="11" id="KW-1185">Reference proteome</keyword>
<evidence type="ECO:0000256" key="8">
    <source>
        <dbReference type="SAM" id="MobiDB-lite"/>
    </source>
</evidence>
<dbReference type="GO" id="GO:0005506">
    <property type="term" value="F:iron ion binding"/>
    <property type="evidence" value="ECO:0007669"/>
    <property type="project" value="InterPro"/>
</dbReference>
<dbReference type="GO" id="GO:0020037">
    <property type="term" value="F:heme binding"/>
    <property type="evidence" value="ECO:0007669"/>
    <property type="project" value="InterPro"/>
</dbReference>